<keyword evidence="3" id="KW-1185">Reference proteome</keyword>
<keyword evidence="1" id="KW-0812">Transmembrane</keyword>
<gene>
    <name evidence="2" type="ORF">FKW44_011360</name>
</gene>
<evidence type="ECO:0000313" key="3">
    <source>
        <dbReference type="Proteomes" id="UP000595437"/>
    </source>
</evidence>
<accession>A0A7T8HHV8</accession>
<dbReference type="EMBL" id="CP045896">
    <property type="protein sequence ID" value="QQP50372.1"/>
    <property type="molecule type" value="Genomic_DNA"/>
</dbReference>
<reference evidence="3" key="1">
    <citation type="submission" date="2021-01" db="EMBL/GenBank/DDBJ databases">
        <title>Caligus Genome Assembly.</title>
        <authorList>
            <person name="Gallardo-Escarate C."/>
        </authorList>
    </citation>
    <scope>NUCLEOTIDE SEQUENCE [LARGE SCALE GENOMIC DNA]</scope>
</reference>
<dbReference type="AlphaFoldDB" id="A0A7T8HHV8"/>
<feature type="non-terminal residue" evidence="2">
    <location>
        <position position="1"/>
    </location>
</feature>
<evidence type="ECO:0000256" key="1">
    <source>
        <dbReference type="SAM" id="Phobius"/>
    </source>
</evidence>
<feature type="non-terminal residue" evidence="2">
    <location>
        <position position="56"/>
    </location>
</feature>
<sequence length="56" mass="6400">TSSSTLIHLLGREKYETYSKFSYYARSVPPSERCFFSLLFFVTVVYAIGILTALIL</sequence>
<dbReference type="Proteomes" id="UP000595437">
    <property type="component" value="Chromosome 7"/>
</dbReference>
<evidence type="ECO:0000313" key="2">
    <source>
        <dbReference type="EMBL" id="QQP50372.1"/>
    </source>
</evidence>
<keyword evidence="1" id="KW-1133">Transmembrane helix</keyword>
<organism evidence="2 3">
    <name type="scientific">Caligus rogercresseyi</name>
    <name type="common">Sea louse</name>
    <dbReference type="NCBI Taxonomy" id="217165"/>
    <lineage>
        <taxon>Eukaryota</taxon>
        <taxon>Metazoa</taxon>
        <taxon>Ecdysozoa</taxon>
        <taxon>Arthropoda</taxon>
        <taxon>Crustacea</taxon>
        <taxon>Multicrustacea</taxon>
        <taxon>Hexanauplia</taxon>
        <taxon>Copepoda</taxon>
        <taxon>Siphonostomatoida</taxon>
        <taxon>Caligidae</taxon>
        <taxon>Caligus</taxon>
    </lineage>
</organism>
<name>A0A7T8HHV8_CALRO</name>
<protein>
    <submittedName>
        <fullName evidence="2">Uncharacterized protein</fullName>
    </submittedName>
</protein>
<feature type="transmembrane region" description="Helical" evidence="1">
    <location>
        <begin position="35"/>
        <end position="55"/>
    </location>
</feature>
<proteinExistence type="predicted"/>
<keyword evidence="1" id="KW-0472">Membrane</keyword>